<dbReference type="Pfam" id="PF00903">
    <property type="entry name" value="Glyoxalase"/>
    <property type="match status" value="1"/>
</dbReference>
<dbReference type="GO" id="GO:0051213">
    <property type="term" value="F:dioxygenase activity"/>
    <property type="evidence" value="ECO:0007669"/>
    <property type="project" value="UniProtKB-KW"/>
</dbReference>
<dbReference type="Gene3D" id="3.10.180.10">
    <property type="entry name" value="2,3-Dihydroxybiphenyl 1,2-Dioxygenase, domain 1"/>
    <property type="match status" value="1"/>
</dbReference>
<dbReference type="SUPFAM" id="SSF54593">
    <property type="entry name" value="Glyoxalase/Bleomycin resistance protein/Dihydroxybiphenyl dioxygenase"/>
    <property type="match status" value="1"/>
</dbReference>
<keyword evidence="4" id="KW-1185">Reference proteome</keyword>
<dbReference type="InterPro" id="IPR018146">
    <property type="entry name" value="Glyoxalase_1_CS"/>
</dbReference>
<gene>
    <name evidence="3" type="ORF">ACPOL_0036</name>
</gene>
<dbReference type="PROSITE" id="PS51819">
    <property type="entry name" value="VOC"/>
    <property type="match status" value="1"/>
</dbReference>
<dbReference type="RefSeq" id="WP_114205269.1">
    <property type="nucleotide sequence ID" value="NZ_CP030840.1"/>
</dbReference>
<sequence length="137" mass="14940">MPANAPLASTAAVRLDAIGQIALTVQDLAISKEFYQNTLGMQFLFDAGTMAFFQCGTTRLMIGVAEKPIHPEGTILYFRVSDIQEVCSVLVEKGVEFLQPPHLVAKMPDHDLWLAFLKDPSGNTLALMSEVGRDVTS</sequence>
<dbReference type="InterPro" id="IPR037523">
    <property type="entry name" value="VOC_core"/>
</dbReference>
<reference evidence="3 4" key="1">
    <citation type="journal article" date="2018" name="Front. Microbiol.">
        <title>Hydrolytic Capabilities as a Key to Environmental Success: Chitinolytic and Cellulolytic Acidobacteria From Acidic Sub-arctic Soils and Boreal Peatlands.</title>
        <authorList>
            <person name="Belova S.E."/>
            <person name="Ravin N.V."/>
            <person name="Pankratov T.A."/>
            <person name="Rakitin A.L."/>
            <person name="Ivanova A.A."/>
            <person name="Beletsky A.V."/>
            <person name="Mardanov A.V."/>
            <person name="Sinninghe Damste J.S."/>
            <person name="Dedysh S.N."/>
        </authorList>
    </citation>
    <scope>NUCLEOTIDE SEQUENCE [LARGE SCALE GENOMIC DNA]</scope>
    <source>
        <strain evidence="3 4">SBC82</strain>
    </source>
</reference>
<dbReference type="CDD" id="cd06587">
    <property type="entry name" value="VOC"/>
    <property type="match status" value="1"/>
</dbReference>
<accession>A0A2Z5FRW1</accession>
<evidence type="ECO:0000313" key="3">
    <source>
        <dbReference type="EMBL" id="AXC09423.1"/>
    </source>
</evidence>
<dbReference type="OrthoDB" id="9804944at2"/>
<name>A0A2Z5FRW1_9BACT</name>
<dbReference type="EMBL" id="CP030840">
    <property type="protein sequence ID" value="AXC09423.1"/>
    <property type="molecule type" value="Genomic_DNA"/>
</dbReference>
<evidence type="ECO:0000313" key="4">
    <source>
        <dbReference type="Proteomes" id="UP000253606"/>
    </source>
</evidence>
<proteinExistence type="predicted"/>
<keyword evidence="3" id="KW-0560">Oxidoreductase</keyword>
<dbReference type="GO" id="GO:0046872">
    <property type="term" value="F:metal ion binding"/>
    <property type="evidence" value="ECO:0007669"/>
    <property type="project" value="UniProtKB-KW"/>
</dbReference>
<keyword evidence="1" id="KW-0479">Metal-binding</keyword>
<keyword evidence="3" id="KW-0223">Dioxygenase</keyword>
<dbReference type="GO" id="GO:0004462">
    <property type="term" value="F:lactoylglutathione lyase activity"/>
    <property type="evidence" value="ECO:0007669"/>
    <property type="project" value="InterPro"/>
</dbReference>
<dbReference type="InterPro" id="IPR004360">
    <property type="entry name" value="Glyas_Fos-R_dOase_dom"/>
</dbReference>
<dbReference type="Proteomes" id="UP000253606">
    <property type="component" value="Chromosome"/>
</dbReference>
<dbReference type="AlphaFoldDB" id="A0A2Z5FRW1"/>
<dbReference type="InterPro" id="IPR029068">
    <property type="entry name" value="Glyas_Bleomycin-R_OHBP_Dase"/>
</dbReference>
<organism evidence="3 4">
    <name type="scientific">Acidisarcina polymorpha</name>
    <dbReference type="NCBI Taxonomy" id="2211140"/>
    <lineage>
        <taxon>Bacteria</taxon>
        <taxon>Pseudomonadati</taxon>
        <taxon>Acidobacteriota</taxon>
        <taxon>Terriglobia</taxon>
        <taxon>Terriglobales</taxon>
        <taxon>Acidobacteriaceae</taxon>
        <taxon>Acidisarcina</taxon>
    </lineage>
</organism>
<evidence type="ECO:0000259" key="2">
    <source>
        <dbReference type="PROSITE" id="PS51819"/>
    </source>
</evidence>
<protein>
    <submittedName>
        <fullName evidence="3">Glyoxalase/bleomycin resistance protein/dioxygenase</fullName>
    </submittedName>
</protein>
<evidence type="ECO:0000256" key="1">
    <source>
        <dbReference type="ARBA" id="ARBA00022723"/>
    </source>
</evidence>
<feature type="domain" description="VOC" evidence="2">
    <location>
        <begin position="17"/>
        <end position="130"/>
    </location>
</feature>
<dbReference type="PROSITE" id="PS00934">
    <property type="entry name" value="GLYOXALASE_I_1"/>
    <property type="match status" value="1"/>
</dbReference>
<dbReference type="KEGG" id="abas:ACPOL_0036"/>